<evidence type="ECO:0000313" key="1">
    <source>
        <dbReference type="EMBL" id="PJZ28787.1"/>
    </source>
</evidence>
<sequence>MISFQVAVSDLVVIRHLGKVEFVSDSLESLDFFLHSNSNFSLRTNPPDRFFPSATETFDFENDFWDCECEDDFIHLKSALQECPKCGSVEEEQPNSISSEVLAFGWV</sequence>
<reference evidence="1 2" key="1">
    <citation type="submission" date="2017-07" db="EMBL/GenBank/DDBJ databases">
        <title>Leptospira spp. isolated from tropical soils.</title>
        <authorList>
            <person name="Thibeaux R."/>
            <person name="Iraola G."/>
            <person name="Ferres I."/>
            <person name="Bierque E."/>
            <person name="Girault D."/>
            <person name="Soupe-Gilbert M.-E."/>
            <person name="Picardeau M."/>
            <person name="Goarant C."/>
        </authorList>
    </citation>
    <scope>NUCLEOTIDE SEQUENCE [LARGE SCALE GENOMIC DNA]</scope>
    <source>
        <strain evidence="1 2">JW2-C-B1</strain>
    </source>
</reference>
<proteinExistence type="predicted"/>
<protein>
    <submittedName>
        <fullName evidence="1">Uncharacterized protein</fullName>
    </submittedName>
</protein>
<dbReference type="EMBL" id="NPDP01000033">
    <property type="protein sequence ID" value="PJZ28787.1"/>
    <property type="molecule type" value="Genomic_DNA"/>
</dbReference>
<gene>
    <name evidence="1" type="ORF">CH378_16135</name>
</gene>
<evidence type="ECO:0000313" key="2">
    <source>
        <dbReference type="Proteomes" id="UP000231919"/>
    </source>
</evidence>
<name>A0ABX4N5X2_9LEPT</name>
<comment type="caution">
    <text evidence="1">The sequence shown here is derived from an EMBL/GenBank/DDBJ whole genome shotgun (WGS) entry which is preliminary data.</text>
</comment>
<dbReference type="Proteomes" id="UP000231919">
    <property type="component" value="Unassembled WGS sequence"/>
</dbReference>
<accession>A0ABX4N5X2</accession>
<organism evidence="1 2">
    <name type="scientific">Leptospira kmetyi</name>
    <dbReference type="NCBI Taxonomy" id="408139"/>
    <lineage>
        <taxon>Bacteria</taxon>
        <taxon>Pseudomonadati</taxon>
        <taxon>Spirochaetota</taxon>
        <taxon>Spirochaetia</taxon>
        <taxon>Leptospirales</taxon>
        <taxon>Leptospiraceae</taxon>
        <taxon>Leptospira</taxon>
    </lineage>
</organism>
<keyword evidence="2" id="KW-1185">Reference proteome</keyword>